<keyword evidence="3" id="KW-0449">Lipoprotein</keyword>
<evidence type="ECO:0000259" key="10">
    <source>
        <dbReference type="SMART" id="SM00768"/>
    </source>
</evidence>
<evidence type="ECO:0000256" key="9">
    <source>
        <dbReference type="SAM" id="Phobius"/>
    </source>
</evidence>
<evidence type="ECO:0000256" key="2">
    <source>
        <dbReference type="ARBA" id="ARBA00022475"/>
    </source>
</evidence>
<evidence type="ECO:0000256" key="4">
    <source>
        <dbReference type="ARBA" id="ARBA00022729"/>
    </source>
</evidence>
<dbReference type="InterPro" id="IPR012946">
    <property type="entry name" value="X8"/>
</dbReference>
<evidence type="ECO:0000256" key="7">
    <source>
        <dbReference type="ARBA" id="ARBA00023180"/>
    </source>
</evidence>
<keyword evidence="9" id="KW-0812">Transmembrane</keyword>
<evidence type="ECO:0000256" key="1">
    <source>
        <dbReference type="ARBA" id="ARBA00004609"/>
    </source>
</evidence>
<dbReference type="GO" id="GO:0005886">
    <property type="term" value="C:plasma membrane"/>
    <property type="evidence" value="ECO:0007669"/>
    <property type="project" value="UniProtKB-SubCell"/>
</dbReference>
<gene>
    <name evidence="11" type="primary">At5g61130_3</name>
    <name evidence="11" type="ORF">g.15038</name>
</gene>
<dbReference type="GO" id="GO:0009506">
    <property type="term" value="C:plasmodesma"/>
    <property type="evidence" value="ECO:0007669"/>
    <property type="project" value="UniProtKB-ARBA"/>
</dbReference>
<dbReference type="Pfam" id="PF07983">
    <property type="entry name" value="X8"/>
    <property type="match status" value="1"/>
</dbReference>
<dbReference type="EMBL" id="GDJX01005520">
    <property type="protein sequence ID" value="JAT62416.1"/>
    <property type="molecule type" value="Transcribed_RNA"/>
</dbReference>
<keyword evidence="3" id="KW-0336">GPI-anchor</keyword>
<feature type="region of interest" description="Disordered" evidence="8">
    <location>
        <begin position="153"/>
        <end position="172"/>
    </location>
</feature>
<name>A0A1D1Z6B7_9ARAE</name>
<keyword evidence="7" id="KW-0325">Glycoprotein</keyword>
<dbReference type="InterPro" id="IPR044788">
    <property type="entry name" value="X8_dom_prot"/>
</dbReference>
<feature type="compositionally biased region" description="Low complexity" evidence="8">
    <location>
        <begin position="153"/>
        <end position="168"/>
    </location>
</feature>
<sequence>SRPTGSGSQVVNPDTRPTAAPASDLSLIRGFSLSLSLSLCAVMAVVVLLVLISALVLGSDANWCVCRGDMSPVALQKTLDYACGAGADCNPILQNGACYQPNNVIAHCSYAANSYFQLKGQALGACNFAGTATATAADPSYPGCTYPSTAITAETGTTPTSTPTNTTPGGNGAVGGLGPSALGIRADGNDAELLEAPVGYLVSLAVVVLSGLVVLGG</sequence>
<dbReference type="SMART" id="SM00768">
    <property type="entry name" value="X8"/>
    <property type="match status" value="1"/>
</dbReference>
<keyword evidence="5 9" id="KW-0472">Membrane</keyword>
<feature type="transmembrane region" description="Helical" evidence="9">
    <location>
        <begin position="35"/>
        <end position="57"/>
    </location>
</feature>
<proteinExistence type="predicted"/>
<evidence type="ECO:0000256" key="5">
    <source>
        <dbReference type="ARBA" id="ARBA00023136"/>
    </source>
</evidence>
<feature type="domain" description="X8" evidence="10">
    <location>
        <begin position="62"/>
        <end position="146"/>
    </location>
</feature>
<organism evidence="11">
    <name type="scientific">Anthurium amnicola</name>
    <dbReference type="NCBI Taxonomy" id="1678845"/>
    <lineage>
        <taxon>Eukaryota</taxon>
        <taxon>Viridiplantae</taxon>
        <taxon>Streptophyta</taxon>
        <taxon>Embryophyta</taxon>
        <taxon>Tracheophyta</taxon>
        <taxon>Spermatophyta</taxon>
        <taxon>Magnoliopsida</taxon>
        <taxon>Liliopsida</taxon>
        <taxon>Araceae</taxon>
        <taxon>Pothoideae</taxon>
        <taxon>Potheae</taxon>
        <taxon>Anthurium</taxon>
    </lineage>
</organism>
<evidence type="ECO:0000256" key="8">
    <source>
        <dbReference type="SAM" id="MobiDB-lite"/>
    </source>
</evidence>
<evidence type="ECO:0000313" key="11">
    <source>
        <dbReference type="EMBL" id="JAT62416.1"/>
    </source>
</evidence>
<protein>
    <submittedName>
        <fullName evidence="11">Glucan endo-1,3-beta-glucosidase-like protein 2</fullName>
    </submittedName>
</protein>
<dbReference type="PANTHER" id="PTHR31044">
    <property type="entry name" value="BETA-1,3 GLUCANASE"/>
    <property type="match status" value="1"/>
</dbReference>
<feature type="transmembrane region" description="Helical" evidence="9">
    <location>
        <begin position="198"/>
        <end position="216"/>
    </location>
</feature>
<keyword evidence="4" id="KW-0732">Signal</keyword>
<evidence type="ECO:0000256" key="3">
    <source>
        <dbReference type="ARBA" id="ARBA00022622"/>
    </source>
</evidence>
<dbReference type="GO" id="GO:0098552">
    <property type="term" value="C:side of membrane"/>
    <property type="evidence" value="ECO:0007669"/>
    <property type="project" value="UniProtKB-KW"/>
</dbReference>
<evidence type="ECO:0000256" key="6">
    <source>
        <dbReference type="ARBA" id="ARBA00023157"/>
    </source>
</evidence>
<dbReference type="Gene3D" id="1.20.58.1040">
    <property type="match status" value="1"/>
</dbReference>
<accession>A0A1D1Z6B7</accession>
<keyword evidence="2" id="KW-1003">Cell membrane</keyword>
<keyword evidence="9" id="KW-1133">Transmembrane helix</keyword>
<dbReference type="AlphaFoldDB" id="A0A1D1Z6B7"/>
<dbReference type="PANTHER" id="PTHR31044:SF25">
    <property type="entry name" value="PLASMODESMATA CALLOSE-BINDING PROTEIN 3"/>
    <property type="match status" value="1"/>
</dbReference>
<keyword evidence="6" id="KW-1015">Disulfide bond</keyword>
<dbReference type="FunFam" id="1.20.58.1040:FF:000001">
    <property type="entry name" value="Glucan endo-1,3-beta-glucosidase 4"/>
    <property type="match status" value="1"/>
</dbReference>
<reference evidence="11" key="1">
    <citation type="submission" date="2015-07" db="EMBL/GenBank/DDBJ databases">
        <title>Transcriptome Assembly of Anthurium amnicola.</title>
        <authorList>
            <person name="Suzuki J."/>
        </authorList>
    </citation>
    <scope>NUCLEOTIDE SEQUENCE</scope>
</reference>
<comment type="subcellular location">
    <subcellularLocation>
        <location evidence="1">Cell membrane</location>
        <topology evidence="1">Lipid-anchor</topology>
        <topology evidence="1">GPI-anchor</topology>
    </subcellularLocation>
</comment>
<feature type="non-terminal residue" evidence="11">
    <location>
        <position position="1"/>
    </location>
</feature>